<feature type="chain" id="PRO_5046939113" evidence="5">
    <location>
        <begin position="28"/>
        <end position="907"/>
    </location>
</feature>
<dbReference type="Proteomes" id="UP001162802">
    <property type="component" value="Unassembled WGS sequence"/>
</dbReference>
<evidence type="ECO:0000313" key="9">
    <source>
        <dbReference type="Proteomes" id="UP001162802"/>
    </source>
</evidence>
<evidence type="ECO:0000259" key="6">
    <source>
        <dbReference type="Pfam" id="PF00593"/>
    </source>
</evidence>
<evidence type="ECO:0000256" key="2">
    <source>
        <dbReference type="ARBA" id="ARBA00023136"/>
    </source>
</evidence>
<dbReference type="InterPro" id="IPR037066">
    <property type="entry name" value="Plug_dom_sf"/>
</dbReference>
<evidence type="ECO:0000256" key="1">
    <source>
        <dbReference type="ARBA" id="ARBA00004442"/>
    </source>
</evidence>
<keyword evidence="3" id="KW-0998">Cell outer membrane</keyword>
<dbReference type="InterPro" id="IPR000531">
    <property type="entry name" value="Beta-barrel_TonB"/>
</dbReference>
<dbReference type="InterPro" id="IPR010104">
    <property type="entry name" value="TonB_rcpt_bac"/>
</dbReference>
<keyword evidence="2 4" id="KW-0472">Membrane</keyword>
<comment type="subcellular location">
    <subcellularLocation>
        <location evidence="1 4">Cell outer membrane</location>
    </subcellularLocation>
</comment>
<evidence type="ECO:0000256" key="3">
    <source>
        <dbReference type="ARBA" id="ARBA00023237"/>
    </source>
</evidence>
<reference evidence="8" key="1">
    <citation type="submission" date="2022-03" db="EMBL/GenBank/DDBJ databases">
        <title>Identification of a novel bacterium isolated from mangrove sediments.</title>
        <authorList>
            <person name="Pan X."/>
        </authorList>
    </citation>
    <scope>NUCLEOTIDE SEQUENCE</scope>
    <source>
        <strain evidence="8">B2637</strain>
    </source>
</reference>
<sequence>MRFRGFLHVTSAMTLVAMASAPMVAHAAAPAETEDATSLEGDDPIIVNGVRGAVEEATEKKRNSKQIVDSVVAEDVGKLPDNNVVEALARVTGVQIDRARGQGQSVTIRGLSEIQTTVNGNQTNLGDGRSLNLADIPAELLKQVDVYKTRSADQVEGGIAGTVNVELRRPFDLEDGWTIAGSVRGSYDDISEKVSPYGSLLLANRFDTGIGEIGFLVNASWTRTIYRENYIESESPFERELDDGSIGIIPYRAYYGLENGNTKRPSINGVLQWKPTENLELVLEGGYIGSREKRALERLYVQDMQVQDLSNVVMMDDGRTIASATVSNENGLPAGIDTQYNSFHSNLYTTNFEANWHSDRVTLHGSVQYNWSNEGNYFVETILRPENLTSADVNFNSDVYGRGAPSIAFNNVDLTDPSQYVVDRFQDNRGGSNNKEFAAQADMTIQLGDNGFLRTLQVGGRFNQRKVDRYYGYRDGFPRVDGTFAPFETFPGFGDASMVGPDIGGSTMEWLRIPGPITRANVAEIRQYIQEYDPGNAERFSSLYPPSDQGQTFESNEKNFAAYAQLNYGFELAGIPIDGLAGARFTNTWGSSTSYNYRPGNEDNGWLDIVQVSPGKGNYAAILPTATAILHFDPQVQLRLSYSTNVFRPSFYDSRPFYFAETRSTPPIVFAGNPSLKQQREQSFNASAEYYFGRGGQISLAGYYKKASNFLYYDRNDADAEEMLSYGIDLADFDSDFGYVEMQRNAGDGTFIGLEGTVQTFFDFAPGILRNFGVSLNASHIFKARIEYPYPEDFPGAFDSPNTSKWTANAALFYDTPQFSARVAYNYRSSYRMGIWNQNPEYSPYQDATQRLDAAINYTPVKFMTLSVEASNILGNDVYRYHGNQALLPLGVRTLARTIQSSVRFRF</sequence>
<dbReference type="SUPFAM" id="SSF56935">
    <property type="entry name" value="Porins"/>
    <property type="match status" value="1"/>
</dbReference>
<evidence type="ECO:0000256" key="5">
    <source>
        <dbReference type="SAM" id="SignalP"/>
    </source>
</evidence>
<comment type="similarity">
    <text evidence="4">Belongs to the TonB-dependent receptor family.</text>
</comment>
<accession>A0ABT0AHR6</accession>
<dbReference type="PANTHER" id="PTHR40980:SF4">
    <property type="entry name" value="TONB-DEPENDENT RECEPTOR-LIKE BETA-BARREL DOMAIN-CONTAINING PROTEIN"/>
    <property type="match status" value="1"/>
</dbReference>
<proteinExistence type="inferred from homology"/>
<dbReference type="PANTHER" id="PTHR40980">
    <property type="entry name" value="PLUG DOMAIN-CONTAINING PROTEIN"/>
    <property type="match status" value="1"/>
</dbReference>
<keyword evidence="8" id="KW-0675">Receptor</keyword>
<dbReference type="Pfam" id="PF07715">
    <property type="entry name" value="Plug"/>
    <property type="match status" value="1"/>
</dbReference>
<keyword evidence="5" id="KW-0732">Signal</keyword>
<name>A0ABT0AHR6_9SPHN</name>
<comment type="caution">
    <text evidence="8">The sequence shown here is derived from an EMBL/GenBank/DDBJ whole genome shotgun (WGS) entry which is preliminary data.</text>
</comment>
<feature type="domain" description="TonB-dependent receptor-like beta-barrel" evidence="6">
    <location>
        <begin position="396"/>
        <end position="873"/>
    </location>
</feature>
<evidence type="ECO:0000313" key="8">
    <source>
        <dbReference type="EMBL" id="MCJ1962740.1"/>
    </source>
</evidence>
<gene>
    <name evidence="8" type="ORF">MTR65_18805</name>
</gene>
<dbReference type="EMBL" id="JALHAT010000059">
    <property type="protein sequence ID" value="MCJ1962740.1"/>
    <property type="molecule type" value="Genomic_DNA"/>
</dbReference>
<dbReference type="Pfam" id="PF00593">
    <property type="entry name" value="TonB_dep_Rec_b-barrel"/>
    <property type="match status" value="1"/>
</dbReference>
<dbReference type="InterPro" id="IPR036942">
    <property type="entry name" value="Beta-barrel_TonB_sf"/>
</dbReference>
<keyword evidence="9" id="KW-1185">Reference proteome</keyword>
<dbReference type="Gene3D" id="2.170.130.10">
    <property type="entry name" value="TonB-dependent receptor, plug domain"/>
    <property type="match status" value="1"/>
</dbReference>
<keyword evidence="4" id="KW-0798">TonB box</keyword>
<evidence type="ECO:0000256" key="4">
    <source>
        <dbReference type="RuleBase" id="RU003357"/>
    </source>
</evidence>
<dbReference type="InterPro" id="IPR012910">
    <property type="entry name" value="Plug_dom"/>
</dbReference>
<feature type="domain" description="TonB-dependent receptor plug" evidence="7">
    <location>
        <begin position="60"/>
        <end position="162"/>
    </location>
</feature>
<dbReference type="NCBIfam" id="TIGR01782">
    <property type="entry name" value="TonB-Xanth-Caul"/>
    <property type="match status" value="1"/>
</dbReference>
<evidence type="ECO:0000259" key="7">
    <source>
        <dbReference type="Pfam" id="PF07715"/>
    </source>
</evidence>
<organism evidence="8 9">
    <name type="scientific">Novosphingobium mangrovi</name>
    <name type="common">ex Hu et al. 2023</name>
    <dbReference type="NCBI Taxonomy" id="2930094"/>
    <lineage>
        <taxon>Bacteria</taxon>
        <taxon>Pseudomonadati</taxon>
        <taxon>Pseudomonadota</taxon>
        <taxon>Alphaproteobacteria</taxon>
        <taxon>Sphingomonadales</taxon>
        <taxon>Sphingomonadaceae</taxon>
        <taxon>Novosphingobium</taxon>
    </lineage>
</organism>
<protein>
    <submittedName>
        <fullName evidence="8">TonB-dependent receptor</fullName>
    </submittedName>
</protein>
<dbReference type="RefSeq" id="WP_243802914.1">
    <property type="nucleotide sequence ID" value="NZ_JALHAT010000059.1"/>
</dbReference>
<dbReference type="Gene3D" id="2.40.170.20">
    <property type="entry name" value="TonB-dependent receptor, beta-barrel domain"/>
    <property type="match status" value="1"/>
</dbReference>
<feature type="signal peptide" evidence="5">
    <location>
        <begin position="1"/>
        <end position="27"/>
    </location>
</feature>